<name>A0A402BL86_9CHLR</name>
<dbReference type="Gene3D" id="3.30.450.40">
    <property type="match status" value="1"/>
</dbReference>
<protein>
    <recommendedName>
        <fullName evidence="3">GAF domain-containing protein</fullName>
    </recommendedName>
</protein>
<comment type="caution">
    <text evidence="1">The sequence shown here is derived from an EMBL/GenBank/DDBJ whole genome shotgun (WGS) entry which is preliminary data.</text>
</comment>
<proteinExistence type="predicted"/>
<evidence type="ECO:0000313" key="1">
    <source>
        <dbReference type="EMBL" id="GCE32128.1"/>
    </source>
</evidence>
<accession>A0A402BL86</accession>
<keyword evidence="2" id="KW-1185">Reference proteome</keyword>
<dbReference type="Proteomes" id="UP000287171">
    <property type="component" value="Unassembled WGS sequence"/>
</dbReference>
<evidence type="ECO:0008006" key="3">
    <source>
        <dbReference type="Google" id="ProtNLM"/>
    </source>
</evidence>
<dbReference type="EMBL" id="BIFT01000003">
    <property type="protein sequence ID" value="GCE32128.1"/>
    <property type="molecule type" value="Genomic_DNA"/>
</dbReference>
<sequence length="145" mass="16768">MIPAMSNAHVSAHVRGREQSAAAFPIMRENAIAGALLVFSAQNNYFTPERLELIELFADLIRLAFYDSEDEFYPQETIDLGLMPSWAIQREHLESFRRRVEDEYRRASTEESSSMRELMRVEERVRGQLEDELLKIEGSEESLAI</sequence>
<reference evidence="2" key="1">
    <citation type="submission" date="2018-12" db="EMBL/GenBank/DDBJ databases">
        <title>Tengunoibacter tsumagoiensis gen. nov., sp. nov., Dictyobacter kobayashii sp. nov., D. alpinus sp. nov., and D. joshuensis sp. nov. and description of Dictyobacteraceae fam. nov. within the order Ktedonobacterales isolated from Tengu-no-mugimeshi.</title>
        <authorList>
            <person name="Wang C.M."/>
            <person name="Zheng Y."/>
            <person name="Sakai Y."/>
            <person name="Toyoda A."/>
            <person name="Minakuchi Y."/>
            <person name="Abe K."/>
            <person name="Yokota A."/>
            <person name="Yabe S."/>
        </authorList>
    </citation>
    <scope>NUCLEOTIDE SEQUENCE [LARGE SCALE GENOMIC DNA]</scope>
    <source>
        <strain evidence="2">Uno16</strain>
    </source>
</reference>
<organism evidence="1 2">
    <name type="scientific">Dictyobacter alpinus</name>
    <dbReference type="NCBI Taxonomy" id="2014873"/>
    <lineage>
        <taxon>Bacteria</taxon>
        <taxon>Bacillati</taxon>
        <taxon>Chloroflexota</taxon>
        <taxon>Ktedonobacteria</taxon>
        <taxon>Ktedonobacterales</taxon>
        <taxon>Dictyobacteraceae</taxon>
        <taxon>Dictyobacter</taxon>
    </lineage>
</organism>
<dbReference type="InterPro" id="IPR029016">
    <property type="entry name" value="GAF-like_dom_sf"/>
</dbReference>
<evidence type="ECO:0000313" key="2">
    <source>
        <dbReference type="Proteomes" id="UP000287171"/>
    </source>
</evidence>
<gene>
    <name evidence="1" type="ORF">KDA_76120</name>
</gene>
<dbReference type="SUPFAM" id="SSF55781">
    <property type="entry name" value="GAF domain-like"/>
    <property type="match status" value="1"/>
</dbReference>
<dbReference type="AlphaFoldDB" id="A0A402BL86"/>